<dbReference type="WBParaSite" id="SSTP_0001038966.1">
    <property type="protein sequence ID" value="SSTP_0001038966.1"/>
    <property type="gene ID" value="SSTP_0001038966"/>
</dbReference>
<organism evidence="2">
    <name type="scientific">Strongyloides stercoralis</name>
    <name type="common">Threadworm</name>
    <dbReference type="NCBI Taxonomy" id="6248"/>
    <lineage>
        <taxon>Eukaryota</taxon>
        <taxon>Metazoa</taxon>
        <taxon>Ecdysozoa</taxon>
        <taxon>Nematoda</taxon>
        <taxon>Chromadorea</taxon>
        <taxon>Rhabditida</taxon>
        <taxon>Tylenchina</taxon>
        <taxon>Panagrolaimomorpha</taxon>
        <taxon>Strongyloidoidea</taxon>
        <taxon>Strongyloididae</taxon>
        <taxon>Strongyloides</taxon>
    </lineage>
</organism>
<protein>
    <submittedName>
        <fullName evidence="2">RNase H domain-containing protein</fullName>
    </submittedName>
    <submittedName>
        <fullName evidence="3">RNase H type-1 domain-containing protein</fullName>
    </submittedName>
</protein>
<evidence type="ECO:0000313" key="3">
    <source>
        <dbReference type="WBParaSite" id="TCONS_00012823.p1"/>
    </source>
</evidence>
<evidence type="ECO:0000313" key="2">
    <source>
        <dbReference type="WBParaSite" id="SSTP_0001038966.1"/>
    </source>
</evidence>
<dbReference type="InterPro" id="IPR012337">
    <property type="entry name" value="RNaseH-like_sf"/>
</dbReference>
<proteinExistence type="predicted"/>
<dbReference type="SUPFAM" id="SSF53098">
    <property type="entry name" value="Ribonuclease H-like"/>
    <property type="match status" value="1"/>
</dbReference>
<dbReference type="STRING" id="6248.A0A0K0ELP8"/>
<name>A0A0K0ELP8_STRER</name>
<evidence type="ECO:0000313" key="1">
    <source>
        <dbReference type="Proteomes" id="UP000035681"/>
    </source>
</evidence>
<dbReference type="GO" id="GO:0003676">
    <property type="term" value="F:nucleic acid binding"/>
    <property type="evidence" value="ECO:0007669"/>
    <property type="project" value="InterPro"/>
</dbReference>
<dbReference type="InterPro" id="IPR036397">
    <property type="entry name" value="RNaseH_sf"/>
</dbReference>
<reference evidence="2" key="1">
    <citation type="submission" date="2015-08" db="UniProtKB">
        <authorList>
            <consortium name="WormBaseParasite"/>
        </authorList>
    </citation>
    <scope>IDENTIFICATION</scope>
</reference>
<keyword evidence="1" id="KW-1185">Reference proteome</keyword>
<dbReference type="Gene3D" id="3.30.420.10">
    <property type="entry name" value="Ribonuclease H-like superfamily/Ribonuclease H"/>
    <property type="match status" value="1"/>
</dbReference>
<dbReference type="AlphaFoldDB" id="A0A0K0ELP8"/>
<accession>A0A0K0ELP8</accession>
<dbReference type="Proteomes" id="UP000035681">
    <property type="component" value="Unplaced"/>
</dbReference>
<dbReference type="WBParaSite" id="TCONS_00012823.p1">
    <property type="protein sequence ID" value="TCONS_00012823.p1"/>
    <property type="gene ID" value="XLOC_008538"/>
</dbReference>
<sequence>MFVYYRYAITRILRQYDLLLTMKGNNFVNSHEISNYRIELRRCFNEEKQYYFVYFGCDCSVIYPASMKGLEDTFMLVEGFCLSMHLPPFKKISSKAITNLSDQPYLKIIHFDVERISLQTDDEFYNYVKELPDNTSYLLINGSIYNGTIIGLYGVLEEHDIILSVQNFLKRISNAPRLELEVLHSAIKIITYFQIKTCTIFSDNSYCVNAINKHWLKNWVATEDTTKKYTPVYLST</sequence>